<evidence type="ECO:0000313" key="2">
    <source>
        <dbReference type="Proteomes" id="UP000093199"/>
    </source>
</evidence>
<proteinExistence type="predicted"/>
<dbReference type="AlphaFoldDB" id="A0A1C0YHQ8"/>
<reference evidence="1 2" key="1">
    <citation type="submission" date="2016-07" db="EMBL/GenBank/DDBJ databases">
        <title>Caryophanon tenue genome sequencing.</title>
        <authorList>
            <person name="Verma A."/>
            <person name="Pal Y."/>
            <person name="Krishnamurthi S."/>
        </authorList>
    </citation>
    <scope>NUCLEOTIDE SEQUENCE [LARGE SCALE GENOMIC DNA]</scope>
    <source>
        <strain evidence="1 2">DSM 14152</strain>
    </source>
</reference>
<gene>
    <name evidence="1" type="ORF">A6M13_12780</name>
</gene>
<organism evidence="1 2">
    <name type="scientific">Caryophanon tenue</name>
    <dbReference type="NCBI Taxonomy" id="33978"/>
    <lineage>
        <taxon>Bacteria</taxon>
        <taxon>Bacillati</taxon>
        <taxon>Bacillota</taxon>
        <taxon>Bacilli</taxon>
        <taxon>Bacillales</taxon>
        <taxon>Caryophanaceae</taxon>
        <taxon>Caryophanon</taxon>
    </lineage>
</organism>
<evidence type="ECO:0000313" key="1">
    <source>
        <dbReference type="EMBL" id="OCS86681.1"/>
    </source>
</evidence>
<name>A0A1C0YHQ8_9BACL</name>
<sequence length="65" mass="7275">MHDMFKYDNANGPADEEIIKDLDAVKAVITVILNRQSKLSNGDEVVITISVSTEMEVINNDHLFI</sequence>
<keyword evidence="2" id="KW-1185">Reference proteome</keyword>
<dbReference type="Proteomes" id="UP000093199">
    <property type="component" value="Unassembled WGS sequence"/>
</dbReference>
<dbReference type="EMBL" id="MASJ01000009">
    <property type="protein sequence ID" value="OCS86681.1"/>
    <property type="molecule type" value="Genomic_DNA"/>
</dbReference>
<protein>
    <submittedName>
        <fullName evidence="1">Uncharacterized protein</fullName>
    </submittedName>
</protein>
<accession>A0A1C0YHQ8</accession>
<comment type="caution">
    <text evidence="1">The sequence shown here is derived from an EMBL/GenBank/DDBJ whole genome shotgun (WGS) entry which is preliminary data.</text>
</comment>